<organism evidence="1 2">
    <name type="scientific">Winogradskyella vincentii</name>
    <dbReference type="NCBI Taxonomy" id="2877122"/>
    <lineage>
        <taxon>Bacteria</taxon>
        <taxon>Pseudomonadati</taxon>
        <taxon>Bacteroidota</taxon>
        <taxon>Flavobacteriia</taxon>
        <taxon>Flavobacteriales</taxon>
        <taxon>Flavobacteriaceae</taxon>
        <taxon>Winogradskyella</taxon>
    </lineage>
</organism>
<dbReference type="SUPFAM" id="SSF53335">
    <property type="entry name" value="S-adenosyl-L-methionine-dependent methyltransferases"/>
    <property type="match status" value="1"/>
</dbReference>
<accession>A0ABS7Y0C9</accession>
<dbReference type="EMBL" id="JAIUJS010000004">
    <property type="protein sequence ID" value="MCA0153391.1"/>
    <property type="molecule type" value="Genomic_DNA"/>
</dbReference>
<dbReference type="RefSeq" id="WP_224478355.1">
    <property type="nucleotide sequence ID" value="NZ_JAIUJS010000004.1"/>
</dbReference>
<keyword evidence="2" id="KW-1185">Reference proteome</keyword>
<evidence type="ECO:0000313" key="1">
    <source>
        <dbReference type="EMBL" id="MCA0153391.1"/>
    </source>
</evidence>
<name>A0ABS7Y0C9_9FLAO</name>
<dbReference type="Proteomes" id="UP001198402">
    <property type="component" value="Unassembled WGS sequence"/>
</dbReference>
<keyword evidence="1" id="KW-0489">Methyltransferase</keyword>
<dbReference type="Gene3D" id="3.40.50.150">
    <property type="entry name" value="Vaccinia Virus protein VP39"/>
    <property type="match status" value="1"/>
</dbReference>
<evidence type="ECO:0000313" key="2">
    <source>
        <dbReference type="Proteomes" id="UP001198402"/>
    </source>
</evidence>
<keyword evidence="1" id="KW-0808">Transferase</keyword>
<reference evidence="2" key="1">
    <citation type="submission" date="2023-07" db="EMBL/GenBank/DDBJ databases">
        <authorList>
            <person name="Yue Y."/>
        </authorList>
    </citation>
    <scope>NUCLEOTIDE SEQUENCE [LARGE SCALE GENOMIC DNA]</scope>
    <source>
        <strain evidence="2">2Y89</strain>
    </source>
</reference>
<gene>
    <name evidence="1" type="ORF">LBV24_09210</name>
</gene>
<sequence length="234" mass="27247">MEDMISSNFPIPWSMTRAEKATLIQLLQNIRPEVAIEIGTYNGGSLQVLSEFSEKVYAIDITPEYRDEQCNRLKNVEYLLGDSKVMIPQLINKINDSNENIEFVLIDGDHSTKGVLEDITNILKIVPKKPITIILHDSFNPACRKGMKAYDYSNNDYVHKVELDYVTGAFNHDGLYREMWGGFGLIQLRPDKRTESIAVSEYQGKLYRVTYFRSIHFFRKLFWFLKPIYKIFKK</sequence>
<dbReference type="GO" id="GO:0032259">
    <property type="term" value="P:methylation"/>
    <property type="evidence" value="ECO:0007669"/>
    <property type="project" value="UniProtKB-KW"/>
</dbReference>
<dbReference type="Pfam" id="PF13578">
    <property type="entry name" value="Methyltransf_24"/>
    <property type="match status" value="1"/>
</dbReference>
<protein>
    <submittedName>
        <fullName evidence="1">Class I SAM-dependent methyltransferase</fullName>
    </submittedName>
</protein>
<proteinExistence type="predicted"/>
<dbReference type="GO" id="GO:0008168">
    <property type="term" value="F:methyltransferase activity"/>
    <property type="evidence" value="ECO:0007669"/>
    <property type="project" value="UniProtKB-KW"/>
</dbReference>
<comment type="caution">
    <text evidence="1">The sequence shown here is derived from an EMBL/GenBank/DDBJ whole genome shotgun (WGS) entry which is preliminary data.</text>
</comment>
<dbReference type="InterPro" id="IPR029063">
    <property type="entry name" value="SAM-dependent_MTases_sf"/>
</dbReference>